<evidence type="ECO:0000256" key="1">
    <source>
        <dbReference type="SAM" id="MobiDB-lite"/>
    </source>
</evidence>
<dbReference type="AlphaFoldDB" id="A0A813H5K3"/>
<proteinExistence type="predicted"/>
<sequence>MGSPLPWSKGDSVHRQPRHPARGRSANIQIRRCLYPGQHIYAGPSIWSPQGHELVLL</sequence>
<dbReference type="EMBL" id="CAJNNV010030595">
    <property type="protein sequence ID" value="CAE8633019.1"/>
    <property type="molecule type" value="Genomic_DNA"/>
</dbReference>
<keyword evidence="3" id="KW-1185">Reference proteome</keyword>
<protein>
    <submittedName>
        <fullName evidence="2">Uncharacterized protein</fullName>
    </submittedName>
</protein>
<organism evidence="2 3">
    <name type="scientific">Polarella glacialis</name>
    <name type="common">Dinoflagellate</name>
    <dbReference type="NCBI Taxonomy" id="89957"/>
    <lineage>
        <taxon>Eukaryota</taxon>
        <taxon>Sar</taxon>
        <taxon>Alveolata</taxon>
        <taxon>Dinophyceae</taxon>
        <taxon>Suessiales</taxon>
        <taxon>Suessiaceae</taxon>
        <taxon>Polarella</taxon>
    </lineage>
</organism>
<evidence type="ECO:0000313" key="3">
    <source>
        <dbReference type="Proteomes" id="UP000654075"/>
    </source>
</evidence>
<dbReference type="Proteomes" id="UP000654075">
    <property type="component" value="Unassembled WGS sequence"/>
</dbReference>
<evidence type="ECO:0000313" key="2">
    <source>
        <dbReference type="EMBL" id="CAE8633019.1"/>
    </source>
</evidence>
<reference evidence="2" key="1">
    <citation type="submission" date="2021-02" db="EMBL/GenBank/DDBJ databases">
        <authorList>
            <person name="Dougan E. K."/>
            <person name="Rhodes N."/>
            <person name="Thang M."/>
            <person name="Chan C."/>
        </authorList>
    </citation>
    <scope>NUCLEOTIDE SEQUENCE</scope>
</reference>
<gene>
    <name evidence="2" type="ORF">PGLA1383_LOCUS48933</name>
</gene>
<feature type="region of interest" description="Disordered" evidence="1">
    <location>
        <begin position="1"/>
        <end position="26"/>
    </location>
</feature>
<name>A0A813H5K3_POLGL</name>
<comment type="caution">
    <text evidence="2">The sequence shown here is derived from an EMBL/GenBank/DDBJ whole genome shotgun (WGS) entry which is preliminary data.</text>
</comment>
<accession>A0A813H5K3</accession>